<dbReference type="OrthoDB" id="1524783at2"/>
<organism evidence="1 2">
    <name type="scientific">Methylophaga frappieri (strain ATCC BAA-2434 / DSM 25690 / JAM7)</name>
    <dbReference type="NCBI Taxonomy" id="754477"/>
    <lineage>
        <taxon>Bacteria</taxon>
        <taxon>Pseudomonadati</taxon>
        <taxon>Pseudomonadota</taxon>
        <taxon>Gammaproteobacteria</taxon>
        <taxon>Thiotrichales</taxon>
        <taxon>Piscirickettsiaceae</taxon>
        <taxon>Methylophaga</taxon>
    </lineage>
</organism>
<name>I1YI26_METFJ</name>
<dbReference type="eggNOG" id="ENOG502ZB3T">
    <property type="taxonomic scope" value="Bacteria"/>
</dbReference>
<evidence type="ECO:0000313" key="2">
    <source>
        <dbReference type="Proteomes" id="UP000009145"/>
    </source>
</evidence>
<dbReference type="InterPro" id="IPR006881">
    <property type="entry name" value="RepA_C"/>
</dbReference>
<dbReference type="HOGENOM" id="CLU_051492_1_0_6"/>
<dbReference type="EMBL" id="CP003380">
    <property type="protein sequence ID" value="AFJ02569.1"/>
    <property type="molecule type" value="Genomic_DNA"/>
</dbReference>
<dbReference type="AlphaFoldDB" id="I1YI26"/>
<dbReference type="KEGG" id="mec:Q7C_1419"/>
<protein>
    <submittedName>
        <fullName evidence="1">Plasmid encoded RepA protein</fullName>
    </submittedName>
</protein>
<keyword evidence="2" id="KW-1185">Reference proteome</keyword>
<accession>I1YI26</accession>
<dbReference type="PATRIC" id="fig|754477.3.peg.1400"/>
<dbReference type="Proteomes" id="UP000009145">
    <property type="component" value="Chromosome"/>
</dbReference>
<reference evidence="1 2" key="1">
    <citation type="journal article" date="2012" name="J. Bacteriol.">
        <title>Complete genome sequences of Methylophaga sp. strain JAM1 and Methylophaga sp. strain JAM7.</title>
        <authorList>
            <person name="Villeneuve C."/>
            <person name="Martineau C."/>
            <person name="Mauffrey F."/>
            <person name="Villemur R."/>
        </authorList>
    </citation>
    <scope>NUCLEOTIDE SEQUENCE [LARGE SCALE GENOMIC DNA]</scope>
    <source>
        <strain evidence="1 2">JAM7</strain>
    </source>
</reference>
<gene>
    <name evidence="1" type="ordered locus">Q7C_1419</name>
</gene>
<dbReference type="Pfam" id="PF04796">
    <property type="entry name" value="RepA_C"/>
    <property type="match status" value="1"/>
</dbReference>
<proteinExistence type="predicted"/>
<evidence type="ECO:0000313" key="1">
    <source>
        <dbReference type="EMBL" id="AFJ02569.1"/>
    </source>
</evidence>
<sequence>MPRSLVLATLPHSKRQDPFFVRKNGNFSLALMAHPDIGLPYGSLPRLLIAFLTTEAVRTNSRDIELGKSLSDFLTKLKETPNGGPGGGITRVKEQMRRLFSTRISCTYTNKNLVSGTNLDIVDSYDLWWHPTSPDQSSLFKSHVCLNEGFFKEVTQRPVPIDMRALMALKKSPLEVDIYCWLTYRMSYLERTIVISWQDLQIQIGSSYARMRDFKAKFIQHLNRVLAVYPSARVRAVKNGLELKPSLTHIPKR</sequence>